<dbReference type="Gene3D" id="1.10.10.10">
    <property type="entry name" value="Winged helix-like DNA-binding domain superfamily/Winged helix DNA-binding domain"/>
    <property type="match status" value="1"/>
</dbReference>
<gene>
    <name evidence="2" type="ORF">ACFQ00_00120</name>
</gene>
<feature type="domain" description="Metallo-beta-lactamase" evidence="1">
    <location>
        <begin position="62"/>
        <end position="279"/>
    </location>
</feature>
<evidence type="ECO:0000259" key="1">
    <source>
        <dbReference type="SMART" id="SM00849"/>
    </source>
</evidence>
<protein>
    <submittedName>
        <fullName evidence="2">MBL fold metallo-hydrolase</fullName>
    </submittedName>
</protein>
<dbReference type="InterPro" id="IPR036866">
    <property type="entry name" value="RibonucZ/Hydroxyglut_hydro"/>
</dbReference>
<evidence type="ECO:0000313" key="3">
    <source>
        <dbReference type="Proteomes" id="UP001597124"/>
    </source>
</evidence>
<dbReference type="Proteomes" id="UP001597124">
    <property type="component" value="Unassembled WGS sequence"/>
</dbReference>
<dbReference type="Pfam" id="PF00753">
    <property type="entry name" value="Lactamase_B"/>
    <property type="match status" value="1"/>
</dbReference>
<keyword evidence="3" id="KW-1185">Reference proteome</keyword>
<organism evidence="2 3">
    <name type="scientific">Sphingosinicella xenopeptidilytica</name>
    <dbReference type="NCBI Taxonomy" id="364098"/>
    <lineage>
        <taxon>Bacteria</taxon>
        <taxon>Pseudomonadati</taxon>
        <taxon>Pseudomonadota</taxon>
        <taxon>Alphaproteobacteria</taxon>
        <taxon>Sphingomonadales</taxon>
        <taxon>Sphingosinicellaceae</taxon>
        <taxon>Sphingosinicella</taxon>
    </lineage>
</organism>
<dbReference type="InterPro" id="IPR048933">
    <property type="entry name" value="B_lactamase-like_C"/>
</dbReference>
<reference evidence="3" key="1">
    <citation type="journal article" date="2019" name="Int. J. Syst. Evol. Microbiol.">
        <title>The Global Catalogue of Microorganisms (GCM) 10K type strain sequencing project: providing services to taxonomists for standard genome sequencing and annotation.</title>
        <authorList>
            <consortium name="The Broad Institute Genomics Platform"/>
            <consortium name="The Broad Institute Genome Sequencing Center for Infectious Disease"/>
            <person name="Wu L."/>
            <person name="Ma J."/>
        </authorList>
    </citation>
    <scope>NUCLEOTIDE SEQUENCE [LARGE SCALE GENOMIC DNA]</scope>
    <source>
        <strain evidence="3">CCUG 52537</strain>
    </source>
</reference>
<dbReference type="PANTHER" id="PTHR23131:SF4">
    <property type="entry name" value="METALLO-BETA-LACTAMASE SUPERFAMILY POTEIN"/>
    <property type="match status" value="1"/>
</dbReference>
<dbReference type="InterPro" id="IPR036388">
    <property type="entry name" value="WH-like_DNA-bd_sf"/>
</dbReference>
<dbReference type="SMART" id="SM00849">
    <property type="entry name" value="Lactamase_B"/>
    <property type="match status" value="1"/>
</dbReference>
<dbReference type="Gene3D" id="3.60.15.10">
    <property type="entry name" value="Ribonuclease Z/Hydroxyacylglutathione hydrolase-like"/>
    <property type="match status" value="1"/>
</dbReference>
<dbReference type="PANTHER" id="PTHR23131">
    <property type="entry name" value="ENDORIBONUCLEASE LACTB2"/>
    <property type="match status" value="1"/>
</dbReference>
<accession>A0ABW3BY12</accession>
<dbReference type="EMBL" id="JBHTIK010000001">
    <property type="protein sequence ID" value="MFD0846717.1"/>
    <property type="molecule type" value="Genomic_DNA"/>
</dbReference>
<name>A0ABW3BY12_SPHXN</name>
<dbReference type="SUPFAM" id="SSF56281">
    <property type="entry name" value="Metallo-hydrolase/oxidoreductase"/>
    <property type="match status" value="1"/>
</dbReference>
<dbReference type="InterPro" id="IPR050662">
    <property type="entry name" value="Sec-metab_biosynth-thioest"/>
</dbReference>
<comment type="caution">
    <text evidence="2">The sequence shown here is derived from an EMBL/GenBank/DDBJ whole genome shotgun (WGS) entry which is preliminary data.</text>
</comment>
<dbReference type="RefSeq" id="WP_381484464.1">
    <property type="nucleotide sequence ID" value="NZ_JBHTIK010000001.1"/>
</dbReference>
<evidence type="ECO:0000313" key="2">
    <source>
        <dbReference type="EMBL" id="MFD0846717.1"/>
    </source>
</evidence>
<dbReference type="Pfam" id="PF21221">
    <property type="entry name" value="B_lactamase-like_C"/>
    <property type="match status" value="1"/>
</dbReference>
<sequence>MKADSSIGDASLADHALPPDEGEERRGLFYPLGRWVPASGKLHEVATGVFWLRMPLPMSLDHINLWVLDDGEGWAIVDTGLNTDNGKAVWREVLAGPLAGKPVTRVIVTHYHPDHLGLAGWLTYKSGAPLVMARTEYLMARMLTLDIADAPPEQAVDFYRAAGWSDAALDTFRSRGWGRFARAVSRLPSSFIRIAEGDVLRIGGRAWRVIVGRGHTPEHACLVADDDGLMLAGDQVLPRITSNVSVYSTEPEADPLGDWLASIEKLRGLDQELYVLPAHNEPFRGLHARLNQLEADHHQKLDALEAFIAVPKRAHDCFTVLFRRPVGDDEIMMATGETLAHLHYLERRGRAVRARTDGVDWYRAA</sequence>
<dbReference type="InterPro" id="IPR001279">
    <property type="entry name" value="Metallo-B-lactamas"/>
</dbReference>
<proteinExistence type="predicted"/>